<feature type="domain" description="EGF-like" evidence="9">
    <location>
        <begin position="73"/>
        <end position="110"/>
    </location>
</feature>
<dbReference type="GO" id="GO:0005509">
    <property type="term" value="F:calcium ion binding"/>
    <property type="evidence" value="ECO:0007669"/>
    <property type="project" value="InterPro"/>
</dbReference>
<organism evidence="11">
    <name type="scientific">Caenorhabditis remanei</name>
    <name type="common">Caenorhabditis vulgaris</name>
    <dbReference type="NCBI Taxonomy" id="31234"/>
    <lineage>
        <taxon>Eukaryota</taxon>
        <taxon>Metazoa</taxon>
        <taxon>Ecdysozoa</taxon>
        <taxon>Nematoda</taxon>
        <taxon>Chromadorea</taxon>
        <taxon>Rhabditida</taxon>
        <taxon>Rhabditina</taxon>
        <taxon>Rhabditomorpha</taxon>
        <taxon>Rhabditoidea</taxon>
        <taxon>Rhabditidae</taxon>
        <taxon>Peloderinae</taxon>
        <taxon>Caenorhabditis</taxon>
    </lineage>
</organism>
<feature type="domain" description="CUB" evidence="8">
    <location>
        <begin position="1598"/>
        <end position="1749"/>
    </location>
</feature>
<feature type="disulfide bond" evidence="7">
    <location>
        <begin position="143"/>
        <end position="152"/>
    </location>
</feature>
<feature type="domain" description="CUB" evidence="8">
    <location>
        <begin position="1094"/>
        <end position="1206"/>
    </location>
</feature>
<dbReference type="FunFam" id="2.60.120.290:FF:000013">
    <property type="entry name" value="Membrane frizzled-related protein"/>
    <property type="match status" value="1"/>
</dbReference>
<feature type="domain" description="CUB" evidence="8">
    <location>
        <begin position="2239"/>
        <end position="2363"/>
    </location>
</feature>
<keyword evidence="2" id="KW-0732">Signal</keyword>
<evidence type="ECO:0000259" key="8">
    <source>
        <dbReference type="PROSITE" id="PS01180"/>
    </source>
</evidence>
<feature type="disulfide bond" evidence="6">
    <location>
        <begin position="3044"/>
        <end position="3071"/>
    </location>
</feature>
<dbReference type="InterPro" id="IPR000152">
    <property type="entry name" value="EGF-type_Asp/Asn_hydroxyl_site"/>
</dbReference>
<feature type="domain" description="EGF-like" evidence="9">
    <location>
        <begin position="211"/>
        <end position="250"/>
    </location>
</feature>
<feature type="domain" description="CUB" evidence="8">
    <location>
        <begin position="1210"/>
        <end position="1333"/>
    </location>
</feature>
<dbReference type="FunFam" id="2.60.120.290:FF:000005">
    <property type="entry name" value="Procollagen C-endopeptidase enhancer 1"/>
    <property type="match status" value="1"/>
</dbReference>
<proteinExistence type="predicted"/>
<gene>
    <name evidence="10" type="ORF">CRE_27138</name>
</gene>
<evidence type="ECO:0000256" key="7">
    <source>
        <dbReference type="PROSITE-ProRule" id="PRU00076"/>
    </source>
</evidence>
<keyword evidence="1 7" id="KW-0245">EGF-like domain</keyword>
<evidence type="ECO:0000313" key="10">
    <source>
        <dbReference type="EMBL" id="EFP05659.1"/>
    </source>
</evidence>
<evidence type="ECO:0000313" key="11">
    <source>
        <dbReference type="Proteomes" id="UP000008281"/>
    </source>
</evidence>
<feature type="domain" description="CUB" evidence="8">
    <location>
        <begin position="673"/>
        <end position="840"/>
    </location>
</feature>
<feature type="disulfide bond" evidence="7">
    <location>
        <begin position="370"/>
        <end position="379"/>
    </location>
</feature>
<dbReference type="InParanoid" id="E3LNM7"/>
<dbReference type="CDD" id="cd00054">
    <property type="entry name" value="EGF_CA"/>
    <property type="match status" value="5"/>
</dbReference>
<dbReference type="PROSITE" id="PS01186">
    <property type="entry name" value="EGF_2"/>
    <property type="match status" value="2"/>
</dbReference>
<dbReference type="PROSITE" id="PS00010">
    <property type="entry name" value="ASX_HYDROXYL"/>
    <property type="match status" value="1"/>
</dbReference>
<dbReference type="SMART" id="SM00179">
    <property type="entry name" value="EGF_CA"/>
    <property type="match status" value="5"/>
</dbReference>
<feature type="disulfide bond" evidence="7">
    <location>
        <begin position="100"/>
        <end position="109"/>
    </location>
</feature>
<comment type="caution">
    <text evidence="7">Lacks conserved residue(s) required for the propagation of feature annotation.</text>
</comment>
<dbReference type="EMBL" id="DS268412">
    <property type="protein sequence ID" value="EFP05659.1"/>
    <property type="molecule type" value="Genomic_DNA"/>
</dbReference>
<feature type="domain" description="CUB" evidence="8">
    <location>
        <begin position="2913"/>
        <end position="3038"/>
    </location>
</feature>
<dbReference type="SUPFAM" id="SSF49854">
    <property type="entry name" value="Spermadhesin, CUB domain"/>
    <property type="match status" value="24"/>
</dbReference>
<feature type="domain" description="EGF-like" evidence="9">
    <location>
        <begin position="251"/>
        <end position="292"/>
    </location>
</feature>
<evidence type="ECO:0000256" key="4">
    <source>
        <dbReference type="ARBA" id="ARBA00023157"/>
    </source>
</evidence>
<evidence type="ECO:0000256" key="2">
    <source>
        <dbReference type="ARBA" id="ARBA00022729"/>
    </source>
</evidence>
<feature type="domain" description="EGF-like" evidence="9">
    <location>
        <begin position="343"/>
        <end position="380"/>
    </location>
</feature>
<dbReference type="Gene3D" id="2.10.25.10">
    <property type="entry name" value="Laminin"/>
    <property type="match status" value="7"/>
</dbReference>
<dbReference type="InterPro" id="IPR035914">
    <property type="entry name" value="Sperma_CUB_dom_sf"/>
</dbReference>
<dbReference type="PROSITE" id="PS50026">
    <property type="entry name" value="EGF_3"/>
    <property type="match status" value="7"/>
</dbReference>
<dbReference type="InterPro" id="IPR000742">
    <property type="entry name" value="EGF"/>
</dbReference>
<dbReference type="STRING" id="31234.E3LNM7"/>
<feature type="domain" description="CUB" evidence="8">
    <location>
        <begin position="3707"/>
        <end position="3845"/>
    </location>
</feature>
<keyword evidence="4 7" id="KW-1015">Disulfide bond</keyword>
<dbReference type="SMART" id="SM00042">
    <property type="entry name" value="CUB"/>
    <property type="match status" value="21"/>
</dbReference>
<evidence type="ECO:0000256" key="5">
    <source>
        <dbReference type="ARBA" id="ARBA00023180"/>
    </source>
</evidence>
<keyword evidence="3" id="KW-0677">Repeat</keyword>
<dbReference type="PROSITE" id="PS01187">
    <property type="entry name" value="EGF_CA"/>
    <property type="match status" value="1"/>
</dbReference>
<evidence type="ECO:0000259" key="9">
    <source>
        <dbReference type="PROSITE" id="PS50026"/>
    </source>
</evidence>
<accession>E3LNM7</accession>
<feature type="domain" description="CUB" evidence="8">
    <location>
        <begin position="971"/>
        <end position="1088"/>
    </location>
</feature>
<feature type="domain" description="CUB" evidence="8">
    <location>
        <begin position="2111"/>
        <end position="2238"/>
    </location>
</feature>
<reference evidence="10" key="1">
    <citation type="submission" date="2007-07" db="EMBL/GenBank/DDBJ databases">
        <title>PCAP assembly of the Caenorhabditis remanei genome.</title>
        <authorList>
            <consortium name="The Caenorhabditis remanei Sequencing Consortium"/>
            <person name="Wilson R.K."/>
        </authorList>
    </citation>
    <scope>NUCLEOTIDE SEQUENCE [LARGE SCALE GENOMIC DNA]</scope>
    <source>
        <strain evidence="10">PB4641</strain>
    </source>
</reference>
<dbReference type="PANTHER" id="PTHR24251">
    <property type="entry name" value="OVOCHYMASE-RELATED"/>
    <property type="match status" value="1"/>
</dbReference>
<dbReference type="Proteomes" id="UP000008281">
    <property type="component" value="Unassembled WGS sequence"/>
</dbReference>
<feature type="domain" description="CUB" evidence="8">
    <location>
        <begin position="1334"/>
        <end position="1463"/>
    </location>
</feature>
<sequence length="3992" mass="448467">MFLSLKSRQDTQNSAMRVVLNSAKHYLVALRNLTMDMNTLKKWKLDKTNRDVRRRGLLVKMTRQIIKFEKLLQMNSCEQSKCKNGGTCIPGFGPKFTCLCPPHFTGVLCESDVDECSIYNGTLAGCQNNGTCINKRGGFDCQCQSGYHGPLCQYHMSACSKTFELCGPHGHCIENIVDPASAASGETNAYKCICDWGFKVSSDNNNPTCVDVDECESNPCHPGIDCINLPGSFICSGCPDGYKKEGNACVDVDECVGERKVCSPLVKCHNTIGSYFCSECPAGYTGNGETCTKEDSCENNKCHKLATCKVTDDGFSAVGGYTCYCPDGYVGDGIGEDGCTKTTNTVCQNNECVNGGKCRAISTTEYQCTCEAGFSGQFCEKTSPCQTNPCLNGGTCSVYDDLAYCDCPEHFFGRICAEEEEHCGSHFTHPNGTYTFTMKPKNKTSSICDFIFNIPAVNSAVRINFTSFDQFTQEGSGPTDCATTDANLTLYDGPSDTSPEFATFCGDSHSLHAPLSDTPITMTTTGAMLRFRGTQGTFGIAWETVERKCGFRTSKPEGILSVPQNKQDVVCEWFISAPGGKIIEVTIPRITMHSKEVENCDQNSLEIYDGYSTYDRHRILETCSSTQEPQIVKSTGPFLSVSFVSNMLQSITGLETIRGFSLNYKFVNPDRECGGDIDNVASDFSFSGVVESPNYGSLYPPNMDCTWKINGTLGNDSYSADIVMKLTFDEFDVKSGFSATGPAMHYRTFRRLYPMNGDFVLSNGGLSRVYSQYRQSMLDMGTCTNDYLKVHDGNGEYIQGFCNPRRPPNTLLVNNPVAVLTFHSDGVEQGKGFKIKYEMFCQKQVKGNGTIQTWNFPHGGSAGKCTYVIEAPRTHVIHIRFLTIGLRVLPMSECFYATKELDAYENYVEFSGGRSDNMFFNRRYVCARYPFVEGNWMSVSASRPLKITVGSDGNSLFKGLSMEYKTADVGCGGLFSSMTGVITSPNYPEKYQPHMHCVYQIYVSWSRTVKLTFDTFDLEVTPATSCEYDRVEIYTTYHNETVHGDLIGKFCGAMIPPSVFSTTNTMAVVFVSDRSVAGPGWSAKFEAVSRKTTCDFTLTAPSGRLDFDSEQMKYEKCVYHIAVHDNQRILLKMENMSLPCGKSSLSFRNGPSETSPPFSSLPPESEVCTPTVNYMPVIRSFGNRVTVIFKSINSVGSFFNLTYETIASGCGGRADGLSGIISAPQYPLGDKKNLKCDWTVAVALGNKVRFVITALDDLRSSDSSGFCPLFAPNRLDFYNSARQGNLHLKRFCAKELASEPITSDDNELIIKYAQAGGFQSKKIFGFSGHFTTLCTGIVLDTINGNIQSPGYPYNAYSNQFCTWTIRVPKGNRILVTMHHFSISQRASFYSKECQVDMLKVDDTDLGEAEVTFKSTQYNTTISVNKFCEKAVPRTIRSKHNTMKFTYTSHSDPTNQFWLSWSTIGCSSEINSPQQLVITKEHIDPEVDEFECQYKIQAPVGKQINLRVESLDILPIGSDCTYKKDAIFNGFALFMGSSNDSGVPFQTYCSSKNQQNVSSHTNELFLYFSINKDRLKNNLFFNATIEFIDIPADSPQDTCGGVINLERGINNTTIVSPGYPAPYPVGVKCRWLVNAPPGYHIEYTIEEYHTPNYHEDRQSLSPFSSYIGTSNFSCKWQLSYNDGMLTFYNGNSSKVMAFEKVCEESSTPRTFEMYSSQSLITFDGATSSFGQKTGEGAREKNGMRISIRPRCGGVVLAESKPQVISLYHEGENVCNVTIKKKDPEDSEIFLRLEEYAKINASSQHTIDDKLDIYVGGVLKYTEMLKATDNTMQEYAADDDMMISVQHANAPHSAIIIVSTDERNCGGEVRHSQGTIYAPTRNLDKPFDCGWTISNNIGNSVKLSILDHNLKSSPNCTDSYIEVRETNSSGRLLKRQCDISAIDSTEFEAQSLFVFLRYRPAPENGEEDEPDVDQQDSNSRPLFKARYEKVSGGRVKGRFVSNPVIDQTETMVWTLDTGDDTAGIILKWTDFYLPSSNSFLKMSEAAENEDLEAIGYEIVQGVMTPPESFFENKVIRVYGRLEKTDRFSFTWYAVPLNSKNLTNVTKEKKVFDCGGDLTPSYDWESFTNPLPPGQSYGYEENLHCRWTINRPMFTGIELKFDYLDLENVQNCAYDFVTFRLQYEDGPEEDDDVDLTNVAKHCTLARSNQTFKFSVNRALHIHFVTDRSRHGVGFKLSYRLTCNAFEHIRPGVFFEQTLKSPNYEGKLAPRAWNCQYSLILESNRKVFVQIVDLDIEEKSPCEADNLLIIGDRFSDLINPYSKAAKLCGRLDPGERSNYTSSRGRLFMKFSSSASSRRGFKLIMKEEMTECSSGLLHVDENTPSRTIYSPEFPQRIPNSAECDYVMTAPNGHRIMLTFDPDNFDIDLTEESCDNFDYIEVRDGPSQHSNLIGKYCGNKPPSSIYSTNNFLYMRLHTSEYGRSRRFVATFEIASCGGTIFVQENVTTHITTPNYPDPFTTPIQCQWNVRSPNTHMIEAKVDHLWLFYNQNCTMENLTIRDGNSTADLLIGPACVARQAPNGYTQSASNQLTVQFSSNSTVSRGGRQYCSQKKCGFDLAVKLSNQKCGGKITSLFGSISPPQRDGKLLPHVRCIWDFEAVPGMVWMFTVDFYGKDLYRKSDRYNGRFSPIRRECFMDAAIIEGFPPYDGAQMGNQFCKNNSVIYSSTDISRVVYDDKFTREMMALTLGDESYDNTYYSPFSISYFQQPASKENKGCTIRIEKNETLEFHAVSKPNSAGVKVDCKSGIRKKYYSLNFSALCHIAIIKPVNFESVYIKIENYSVKEQLLKDTAICLAWGAHIKIKSDEPIPLLKTICDATQRKENATEMIYNNPNIDIYLYQLFRDQESQEFNLTVEFHKCGGVITTPNNGEITSPNFGTGQKYLSGSKCRWVLEAPAGQVVKIKIVEMRILYDHECENDHLIVGEGRQADLNPIHRYCHNMDGEQEQKLEDRFKTIKTHGRYMTLQWVTDMTYENSGWKIEYEFVNENDECGYHTRGLSGMIHTPSFGEKDYENDLECIWDIQVPLGFHINLKYRDFDVETSENCAKDQLVISQEHSTRANSPNGDYYFLFQDEEKENPLCGIEHPKDFESESNRIRLNFTTDSKTTARGFRIDWKAECGTTYRLNHGVVSSPYYPEGYPNQAETCTYLIAPQDQNSVIAIKFSDFDLSTVKSNFGRNPCEEDYLQFIETGSDRVVYTLCAGMAMPADPMVFKGPVGLKFVTDKSYLWTLDDSKEKKAMKRNRGFQFAYSINKCGDNIDLREGNEYTTTITSPAFPLPYAKDLNCVWNITTDADRQLYVKFEKMDLEAFTDCTADYVELFDSSDMVSNKTLGKFCGNMRQAPRYRIMSSGPNLLVHMKTDFNVNAGGFKLVVVSTLGEKDGCGGKLTATDTWQTLSSPQDEDGNYPSALVCGWTISGPVNSQLAIRIDGVDTELLEYPPGIHPKPECIDSLAIYDGQESFSPALADDICSDTTYPKLLRTSHRHAFVSFTTDRDGTGKGFNISYMTVEEDCGGWLQATSEMKTLVYKGITEEENSELEDENERSHQRCRYMIQGSKTEPVIVNFKDFNIPSVAGDCSESYVEIRDVGSLQECQHPACAREPNQRKITKLCGTHVPASHISNTNTVQIIVSAGIVPSGNHTRPMFKIEYNLLDNCNRTINTAEIKSGRLTSPNFPRIYSENSTCFTQLKSSNQKMLMVFKLVQNFKIFSEFMLEDPNNENKECEYDHLQVTFFSVIDNKEFVFQVKDDGLNGKKYCGSSPPSAFLTSGKDVTMEFKSDHSLSHVGYDASYFTVVSQTDSRIQFADSYELEGVISSIGYPDGYNKSMNQVFTLRPPGNHDCSIIFSDVNIAVVNSREECTRPTSEYLEVEVLFKKELKQAKVRDCTFNNRKKVELILEADSTERYIKFRFQSDEKSENDGRGFKIRWSCHSIGRTYPLLSN</sequence>
<feature type="domain" description="CUB" evidence="8">
    <location>
        <begin position="3435"/>
        <end position="3560"/>
    </location>
</feature>
<feature type="domain" description="EGF-like" evidence="9">
    <location>
        <begin position="293"/>
        <end position="340"/>
    </location>
</feature>
<feature type="domain" description="CUB" evidence="8">
    <location>
        <begin position="3564"/>
        <end position="3704"/>
    </location>
</feature>
<feature type="domain" description="CUB" evidence="8">
    <location>
        <begin position="2367"/>
        <end position="2488"/>
    </location>
</feature>
<dbReference type="InterPro" id="IPR018097">
    <property type="entry name" value="EGF_Ca-bd_CS"/>
</dbReference>
<keyword evidence="5" id="KW-0325">Glycoprotein</keyword>
<feature type="disulfide bond" evidence="6">
    <location>
        <begin position="3172"/>
        <end position="3199"/>
    </location>
</feature>
<feature type="domain" description="CUB" evidence="8">
    <location>
        <begin position="3172"/>
        <end position="3305"/>
    </location>
</feature>
<feature type="disulfide bond" evidence="6">
    <location>
        <begin position="1334"/>
        <end position="1361"/>
    </location>
</feature>
<keyword evidence="11" id="KW-1185">Reference proteome</keyword>
<dbReference type="FunCoup" id="E3LNM7">
    <property type="interactions" value="9"/>
</dbReference>
<dbReference type="InterPro" id="IPR049883">
    <property type="entry name" value="NOTCH1_EGF-like"/>
</dbReference>
<dbReference type="Pfam" id="PF07645">
    <property type="entry name" value="EGF_CA"/>
    <property type="match status" value="3"/>
</dbReference>
<dbReference type="PANTHER" id="PTHR24251:SF37">
    <property type="entry name" value="CUB DOMAIN-CONTAINING PROTEIN"/>
    <property type="match status" value="1"/>
</dbReference>
<dbReference type="Gene3D" id="2.60.120.290">
    <property type="entry name" value="Spermadhesin, CUB domain"/>
    <property type="match status" value="23"/>
</dbReference>
<feature type="domain" description="CUB" evidence="8">
    <location>
        <begin position="3307"/>
        <end position="3428"/>
    </location>
</feature>
<dbReference type="eggNOG" id="KOG4292">
    <property type="taxonomic scope" value="Eukaryota"/>
</dbReference>
<feature type="domain" description="CUB" evidence="8">
    <location>
        <begin position="2621"/>
        <end position="2761"/>
    </location>
</feature>
<dbReference type="FunFam" id="2.10.25.10:FF:000005">
    <property type="entry name" value="Fibrillin 2"/>
    <property type="match status" value="1"/>
</dbReference>
<feature type="domain" description="CUB" evidence="8">
    <location>
        <begin position="2490"/>
        <end position="2617"/>
    </location>
</feature>
<feature type="domain" description="EGF-like" evidence="9">
    <location>
        <begin position="381"/>
        <end position="417"/>
    </location>
</feature>
<evidence type="ECO:0000256" key="1">
    <source>
        <dbReference type="ARBA" id="ARBA00022536"/>
    </source>
</evidence>
<evidence type="ECO:0000256" key="3">
    <source>
        <dbReference type="ARBA" id="ARBA00022737"/>
    </source>
</evidence>
<feature type="disulfide bond" evidence="7">
    <location>
        <begin position="407"/>
        <end position="416"/>
    </location>
</feature>
<dbReference type="Pfam" id="PF00008">
    <property type="entry name" value="EGF"/>
    <property type="match status" value="2"/>
</dbReference>
<feature type="domain" description="CUB" evidence="8">
    <location>
        <begin position="1863"/>
        <end position="1988"/>
    </location>
</feature>
<feature type="domain" description="CUB" evidence="8">
    <location>
        <begin position="3044"/>
        <end position="3171"/>
    </location>
</feature>
<evidence type="ECO:0000256" key="6">
    <source>
        <dbReference type="PROSITE-ProRule" id="PRU00059"/>
    </source>
</evidence>
<dbReference type="SUPFAM" id="SSF57196">
    <property type="entry name" value="EGF/Laminin"/>
    <property type="match status" value="5"/>
</dbReference>
<dbReference type="OrthoDB" id="10009301at2759"/>
<dbReference type="CDD" id="cd00041">
    <property type="entry name" value="CUB"/>
    <property type="match status" value="21"/>
</dbReference>
<dbReference type="HOGENOM" id="CLU_000172_1_0_1"/>
<feature type="domain" description="CUB" evidence="8">
    <location>
        <begin position="549"/>
        <end position="667"/>
    </location>
</feature>
<dbReference type="PROSITE" id="PS00022">
    <property type="entry name" value="EGF_1"/>
    <property type="match status" value="4"/>
</dbReference>
<dbReference type="PROSITE" id="PS01180">
    <property type="entry name" value="CUB"/>
    <property type="match status" value="22"/>
</dbReference>
<dbReference type="CDD" id="cd00053">
    <property type="entry name" value="EGF"/>
    <property type="match status" value="1"/>
</dbReference>
<dbReference type="OMA" id="RGFTVRW"/>
<dbReference type="SMART" id="SM00181">
    <property type="entry name" value="EGF"/>
    <property type="match status" value="8"/>
</dbReference>
<evidence type="ECO:0008006" key="12">
    <source>
        <dbReference type="Google" id="ProtNLM"/>
    </source>
</evidence>
<name>E3LNM7_CAERE</name>
<feature type="domain" description="CUB" evidence="8">
    <location>
        <begin position="423"/>
        <end position="545"/>
    </location>
</feature>
<feature type="domain" description="CUB" evidence="8">
    <location>
        <begin position="1465"/>
        <end position="1587"/>
    </location>
</feature>
<feature type="domain" description="EGF-like" evidence="9">
    <location>
        <begin position="112"/>
        <end position="153"/>
    </location>
</feature>
<protein>
    <recommendedName>
        <fullName evidence="12">Cubilin</fullName>
    </recommendedName>
</protein>
<dbReference type="InterPro" id="IPR000859">
    <property type="entry name" value="CUB_dom"/>
</dbReference>
<dbReference type="InterPro" id="IPR001881">
    <property type="entry name" value="EGF-like_Ca-bd_dom"/>
</dbReference>
<dbReference type="Pfam" id="PF00431">
    <property type="entry name" value="CUB"/>
    <property type="match status" value="16"/>
</dbReference>